<keyword evidence="1" id="KW-0812">Transmembrane</keyword>
<dbReference type="NCBIfam" id="NF041646">
    <property type="entry name" value="VC0807_fam"/>
    <property type="match status" value="1"/>
</dbReference>
<dbReference type="Proteomes" id="UP000192726">
    <property type="component" value="Chromosome"/>
</dbReference>
<gene>
    <name evidence="2" type="ORF">B1H19_37455</name>
</gene>
<dbReference type="AlphaFoldDB" id="A0A1V0U1L2"/>
<keyword evidence="3" id="KW-1185">Reference proteome</keyword>
<organism evidence="2 3">
    <name type="scientific">Streptomyces gilvosporeus</name>
    <dbReference type="NCBI Taxonomy" id="553510"/>
    <lineage>
        <taxon>Bacteria</taxon>
        <taxon>Bacillati</taxon>
        <taxon>Actinomycetota</taxon>
        <taxon>Actinomycetes</taxon>
        <taxon>Kitasatosporales</taxon>
        <taxon>Streptomycetaceae</taxon>
        <taxon>Streptomyces</taxon>
    </lineage>
</organism>
<evidence type="ECO:0000313" key="3">
    <source>
        <dbReference type="Proteomes" id="UP000192726"/>
    </source>
</evidence>
<dbReference type="KEGG" id="sgv:B1H19_37455"/>
<dbReference type="STRING" id="553510.B1H19_37455"/>
<keyword evidence="1" id="KW-1133">Transmembrane helix</keyword>
<protein>
    <recommendedName>
        <fullName evidence="4">Intracellular septation protein A</fullName>
    </recommendedName>
</protein>
<feature type="transmembrane region" description="Helical" evidence="1">
    <location>
        <begin position="181"/>
        <end position="203"/>
    </location>
</feature>
<sequence>MEAFVETVQRYQAPRWRALGLSLGMTVLLPLVVYYVLRARDVAQWQALLLSGAVPAVHALGTALVRRRVEFFDVLVVVLLAVSAGLSAISGSPRVMLLKDAAIPAVLGLWIVSTLFAARPFAYHFGRRLRGPDGAEPAERAWSELPEFRTALRRLTVLWGGAQLLDAALSVVWALKLPVDLAPVVGRIHSFALLGAIVALTVLRSRAFHTRFGTPLFGPRAPVASQKPDIAARRSTYPA</sequence>
<evidence type="ECO:0000313" key="2">
    <source>
        <dbReference type="EMBL" id="ARF59115.1"/>
    </source>
</evidence>
<proteinExistence type="predicted"/>
<dbReference type="OrthoDB" id="4215766at2"/>
<feature type="transmembrane region" description="Helical" evidence="1">
    <location>
        <begin position="71"/>
        <end position="89"/>
    </location>
</feature>
<evidence type="ECO:0008006" key="4">
    <source>
        <dbReference type="Google" id="ProtNLM"/>
    </source>
</evidence>
<feature type="transmembrane region" description="Helical" evidence="1">
    <location>
        <begin position="18"/>
        <end position="37"/>
    </location>
</feature>
<keyword evidence="1" id="KW-0472">Membrane</keyword>
<name>A0A1V0U1L2_9ACTN</name>
<dbReference type="EMBL" id="CP020569">
    <property type="protein sequence ID" value="ARF59115.1"/>
    <property type="molecule type" value="Genomic_DNA"/>
</dbReference>
<reference evidence="2 3" key="1">
    <citation type="submission" date="2017-04" db="EMBL/GenBank/DDBJ databases">
        <title>Complete Genome Sequence of Streptomyces gilvosporeus F607, a Capable Producer of Natamycin.</title>
        <authorList>
            <person name="Zong G."/>
            <person name="Zhong C."/>
            <person name="Fu J."/>
            <person name="Qin R."/>
            <person name="Cao G."/>
        </authorList>
    </citation>
    <scope>NUCLEOTIDE SEQUENCE [LARGE SCALE GENOMIC DNA]</scope>
    <source>
        <strain evidence="2 3">F607</strain>
    </source>
</reference>
<accession>A0A1V0U1L2</accession>
<feature type="transmembrane region" description="Helical" evidence="1">
    <location>
        <begin position="155"/>
        <end position="175"/>
    </location>
</feature>
<feature type="transmembrane region" description="Helical" evidence="1">
    <location>
        <begin position="101"/>
        <end position="122"/>
    </location>
</feature>
<evidence type="ECO:0000256" key="1">
    <source>
        <dbReference type="SAM" id="Phobius"/>
    </source>
</evidence>